<evidence type="ECO:0000313" key="2">
    <source>
        <dbReference type="EMBL" id="KAL3277513.1"/>
    </source>
</evidence>
<dbReference type="Proteomes" id="UP001516400">
    <property type="component" value="Unassembled WGS sequence"/>
</dbReference>
<comment type="caution">
    <text evidence="2">The sequence shown here is derived from an EMBL/GenBank/DDBJ whole genome shotgun (WGS) entry which is preliminary data.</text>
</comment>
<name>A0ABD2NFF9_9CUCU</name>
<keyword evidence="3" id="KW-1185">Reference proteome</keyword>
<reference evidence="2 3" key="1">
    <citation type="journal article" date="2021" name="BMC Biol.">
        <title>Horizontally acquired antibacterial genes associated with adaptive radiation of ladybird beetles.</title>
        <authorList>
            <person name="Li H.S."/>
            <person name="Tang X.F."/>
            <person name="Huang Y.H."/>
            <person name="Xu Z.Y."/>
            <person name="Chen M.L."/>
            <person name="Du X.Y."/>
            <person name="Qiu B.Y."/>
            <person name="Chen P.T."/>
            <person name="Zhang W."/>
            <person name="Slipinski A."/>
            <person name="Escalona H.E."/>
            <person name="Waterhouse R.M."/>
            <person name="Zwick A."/>
            <person name="Pang H."/>
        </authorList>
    </citation>
    <scope>NUCLEOTIDE SEQUENCE [LARGE SCALE GENOMIC DNA]</scope>
    <source>
        <strain evidence="2">SYSU2018</strain>
    </source>
</reference>
<evidence type="ECO:0000313" key="3">
    <source>
        <dbReference type="Proteomes" id="UP001516400"/>
    </source>
</evidence>
<accession>A0ABD2NFF9</accession>
<sequence length="87" mass="9825">SDGAQSNSTSDADIEDHLSERSNDSDTEQQVSDSDADSDSSSYLDLLTLVNKIGKCSKEKMERRGKKHQHYQVYVPDQKILYPIYLV</sequence>
<feature type="non-terminal residue" evidence="2">
    <location>
        <position position="1"/>
    </location>
</feature>
<evidence type="ECO:0000256" key="1">
    <source>
        <dbReference type="SAM" id="MobiDB-lite"/>
    </source>
</evidence>
<gene>
    <name evidence="2" type="ORF">HHI36_012858</name>
</gene>
<organism evidence="2 3">
    <name type="scientific">Cryptolaemus montrouzieri</name>
    <dbReference type="NCBI Taxonomy" id="559131"/>
    <lineage>
        <taxon>Eukaryota</taxon>
        <taxon>Metazoa</taxon>
        <taxon>Ecdysozoa</taxon>
        <taxon>Arthropoda</taxon>
        <taxon>Hexapoda</taxon>
        <taxon>Insecta</taxon>
        <taxon>Pterygota</taxon>
        <taxon>Neoptera</taxon>
        <taxon>Endopterygota</taxon>
        <taxon>Coleoptera</taxon>
        <taxon>Polyphaga</taxon>
        <taxon>Cucujiformia</taxon>
        <taxon>Coccinelloidea</taxon>
        <taxon>Coccinellidae</taxon>
        <taxon>Scymninae</taxon>
        <taxon>Scymnini</taxon>
        <taxon>Cryptolaemus</taxon>
    </lineage>
</organism>
<proteinExistence type="predicted"/>
<feature type="compositionally biased region" description="Polar residues" evidence="1">
    <location>
        <begin position="1"/>
        <end position="11"/>
    </location>
</feature>
<dbReference type="EMBL" id="JABFTP020000103">
    <property type="protein sequence ID" value="KAL3277513.1"/>
    <property type="molecule type" value="Genomic_DNA"/>
</dbReference>
<feature type="compositionally biased region" description="Basic and acidic residues" evidence="1">
    <location>
        <begin position="15"/>
        <end position="24"/>
    </location>
</feature>
<feature type="region of interest" description="Disordered" evidence="1">
    <location>
        <begin position="1"/>
        <end position="41"/>
    </location>
</feature>
<dbReference type="AlphaFoldDB" id="A0ABD2NFF9"/>
<protein>
    <submittedName>
        <fullName evidence="2">Uncharacterized protein</fullName>
    </submittedName>
</protein>